<dbReference type="SMART" id="SM01235">
    <property type="entry name" value="Haem_bd"/>
    <property type="match status" value="1"/>
</dbReference>
<dbReference type="Gene3D" id="3.50.70.20">
    <property type="entry name" value="Cytochrome P460"/>
    <property type="match status" value="1"/>
</dbReference>
<protein>
    <submittedName>
        <fullName evidence="2">Heme-binding domain-containing protein</fullName>
    </submittedName>
</protein>
<comment type="caution">
    <text evidence="2">The sequence shown here is derived from an EMBL/GenBank/DDBJ whole genome shotgun (WGS) entry which is preliminary data.</text>
</comment>
<gene>
    <name evidence="2" type="ORF">QTN47_24430</name>
</gene>
<evidence type="ECO:0000259" key="1">
    <source>
        <dbReference type="SMART" id="SM01235"/>
    </source>
</evidence>
<dbReference type="Pfam" id="PF14376">
    <property type="entry name" value="Haem_bd"/>
    <property type="match status" value="1"/>
</dbReference>
<name>A0ABV3ZNI4_9BACT</name>
<dbReference type="Proteomes" id="UP001560573">
    <property type="component" value="Unassembled WGS sequence"/>
</dbReference>
<dbReference type="InterPro" id="IPR038142">
    <property type="entry name" value="Cytochrome_P460_sp"/>
</dbReference>
<proteinExistence type="predicted"/>
<feature type="domain" description="Haem-binding" evidence="1">
    <location>
        <begin position="15"/>
        <end position="144"/>
    </location>
</feature>
<keyword evidence="3" id="KW-1185">Reference proteome</keyword>
<evidence type="ECO:0000313" key="2">
    <source>
        <dbReference type="EMBL" id="MEX6690676.1"/>
    </source>
</evidence>
<dbReference type="Pfam" id="PF16694">
    <property type="entry name" value="Cytochrome_P460"/>
    <property type="match status" value="1"/>
</dbReference>
<dbReference type="RefSeq" id="WP_369332091.1">
    <property type="nucleotide sequence ID" value="NZ_JAULBC010000010.1"/>
</dbReference>
<dbReference type="CDD" id="cd20753">
    <property type="entry name" value="cyt_P460_Mc-like"/>
    <property type="match status" value="1"/>
</dbReference>
<reference evidence="2 3" key="1">
    <citation type="submission" date="2023-07" db="EMBL/GenBank/DDBJ databases">
        <authorList>
            <person name="Lian W.-H."/>
        </authorList>
    </citation>
    <scope>NUCLEOTIDE SEQUENCE [LARGE SCALE GENOMIC DNA]</scope>
    <source>
        <strain evidence="2 3">SYSU DXS3180</strain>
    </source>
</reference>
<sequence>MKKRKTFRDILAALLVIFIALQFVRPSIPQQPVTSDIQAPPEVKAILRRACYDCHSNETKLRWFDQISPASWRVAEHIKSGRAVLNFSEWDKIAAPDRAGKLWESVNQAIAGAMPLKDYETIHREAHITEKDLIILKDYLNATVKDHPGDTAKQNAAKQQYQNWIDGKMNSAQLPKTLNGITYMPDYKNWQAISTTDRFDNGTMRVIFGNDIAVKAVHDGKINPWPDGTIFAKVAWDQLENKDGNVTTGAFKQIEYMIKDSRKYADTHGWGFARFKTPQLIPYGKTATFTSECVGCHKPVADRDFVFTSPLKN</sequence>
<evidence type="ECO:0000313" key="3">
    <source>
        <dbReference type="Proteomes" id="UP001560573"/>
    </source>
</evidence>
<dbReference type="InterPro" id="IPR032033">
    <property type="entry name" value="Cytochrome_P460"/>
</dbReference>
<accession>A0ABV3ZNI4</accession>
<organism evidence="2 3">
    <name type="scientific">Danxiaibacter flavus</name>
    <dbReference type="NCBI Taxonomy" id="3049108"/>
    <lineage>
        <taxon>Bacteria</taxon>
        <taxon>Pseudomonadati</taxon>
        <taxon>Bacteroidota</taxon>
        <taxon>Chitinophagia</taxon>
        <taxon>Chitinophagales</taxon>
        <taxon>Chitinophagaceae</taxon>
        <taxon>Danxiaibacter</taxon>
    </lineage>
</organism>
<dbReference type="InterPro" id="IPR025992">
    <property type="entry name" value="Haem-bd"/>
</dbReference>
<dbReference type="EMBL" id="JAULBC010000010">
    <property type="protein sequence ID" value="MEX6690676.1"/>
    <property type="molecule type" value="Genomic_DNA"/>
</dbReference>